<reference evidence="1 2" key="1">
    <citation type="submission" date="2012-09" db="EMBL/GenBank/DDBJ databases">
        <title>Genome Sequence of alkane-degrading Bacterium Alcanivorax sp. 19-m-6.</title>
        <authorList>
            <person name="Lai Q."/>
            <person name="Shao Z."/>
        </authorList>
    </citation>
    <scope>NUCLEOTIDE SEQUENCE [LARGE SCALE GENOMIC DNA]</scope>
    <source>
        <strain evidence="1 2">19-m-6</strain>
    </source>
</reference>
<proteinExistence type="predicted"/>
<evidence type="ECO:0000313" key="2">
    <source>
        <dbReference type="Proteomes" id="UP000029444"/>
    </source>
</evidence>
<accession>A0A095SFP4</accession>
<dbReference type="RefSeq" id="WP_035234714.1">
    <property type="nucleotide sequence ID" value="NZ_ARXV01000018.1"/>
</dbReference>
<protein>
    <submittedName>
        <fullName evidence="1">Uncharacterized protein</fullName>
    </submittedName>
</protein>
<dbReference type="EMBL" id="ARXV01000018">
    <property type="protein sequence ID" value="KGD63382.1"/>
    <property type="molecule type" value="Genomic_DNA"/>
</dbReference>
<dbReference type="OrthoDB" id="5691275at2"/>
<organism evidence="1 2">
    <name type="scientific">Alcanivorax nanhaiticus</name>
    <dbReference type="NCBI Taxonomy" id="1177154"/>
    <lineage>
        <taxon>Bacteria</taxon>
        <taxon>Pseudomonadati</taxon>
        <taxon>Pseudomonadota</taxon>
        <taxon>Gammaproteobacteria</taxon>
        <taxon>Oceanospirillales</taxon>
        <taxon>Alcanivoracaceae</taxon>
        <taxon>Alcanivorax</taxon>
    </lineage>
</organism>
<sequence>MVQQSGRGKLTPEIKAKSEELLGYAITQRELRLMPYIQHVMMNDQRLDLNRINSEEREIVSNWRKHGFLEGGAGPMVISRRFWDAINDLMWMAYVNYHGEADPVHVGGGDA</sequence>
<dbReference type="AlphaFoldDB" id="A0A095SFP4"/>
<gene>
    <name evidence="1" type="ORF">Y5S_03368</name>
</gene>
<dbReference type="STRING" id="1177154.Y5S_03368"/>
<name>A0A095SFP4_9GAMM</name>
<evidence type="ECO:0000313" key="1">
    <source>
        <dbReference type="EMBL" id="KGD63382.1"/>
    </source>
</evidence>
<comment type="caution">
    <text evidence="1">The sequence shown here is derived from an EMBL/GenBank/DDBJ whole genome shotgun (WGS) entry which is preliminary data.</text>
</comment>
<keyword evidence="2" id="KW-1185">Reference proteome</keyword>
<dbReference type="PATRIC" id="fig|1177154.3.peg.3391"/>
<dbReference type="Proteomes" id="UP000029444">
    <property type="component" value="Unassembled WGS sequence"/>
</dbReference>